<accession>A0ABR3VRV5</accession>
<dbReference type="Gene3D" id="1.10.510.10">
    <property type="entry name" value="Transferase(Phosphotransferase) domain 1"/>
    <property type="match status" value="1"/>
</dbReference>
<reference evidence="2 3" key="1">
    <citation type="journal article" date="2024" name="Commun. Biol.">
        <title>Comparative genomic analysis of thermophilic fungi reveals convergent evolutionary adaptations and gene losses.</title>
        <authorList>
            <person name="Steindorff A.S."/>
            <person name="Aguilar-Pontes M.V."/>
            <person name="Robinson A.J."/>
            <person name="Andreopoulos B."/>
            <person name="LaButti K."/>
            <person name="Kuo A."/>
            <person name="Mondo S."/>
            <person name="Riley R."/>
            <person name="Otillar R."/>
            <person name="Haridas S."/>
            <person name="Lipzen A."/>
            <person name="Grimwood J."/>
            <person name="Schmutz J."/>
            <person name="Clum A."/>
            <person name="Reid I.D."/>
            <person name="Moisan M.C."/>
            <person name="Butler G."/>
            <person name="Nguyen T.T.M."/>
            <person name="Dewar K."/>
            <person name="Conant G."/>
            <person name="Drula E."/>
            <person name="Henrissat B."/>
            <person name="Hansel C."/>
            <person name="Singer S."/>
            <person name="Hutchinson M.I."/>
            <person name="de Vries R.P."/>
            <person name="Natvig D.O."/>
            <person name="Powell A.J."/>
            <person name="Tsang A."/>
            <person name="Grigoriev I.V."/>
        </authorList>
    </citation>
    <scope>NUCLEOTIDE SEQUENCE [LARGE SCALE GENOMIC DNA]</scope>
    <source>
        <strain evidence="2 3">CBS 620.91</strain>
    </source>
</reference>
<dbReference type="InterPro" id="IPR008271">
    <property type="entry name" value="Ser/Thr_kinase_AS"/>
</dbReference>
<name>A0ABR3VRV5_HUMIN</name>
<evidence type="ECO:0000313" key="2">
    <source>
        <dbReference type="EMBL" id="KAL1844396.1"/>
    </source>
</evidence>
<evidence type="ECO:0000313" key="3">
    <source>
        <dbReference type="Proteomes" id="UP001583172"/>
    </source>
</evidence>
<sequence>MAMHPAYAASTAAYATHATNVAPWSQSASGSTAYTYRSILRELKSQDDPQFICVLLDIAYHEKTGTLLIYSELAKGGTFWDLARNPRLSQRRLHPFLVLLLWYDMILGVCELHALDILHRDLKGDNVLITVEISAEANDALLAFQDKRITLSDKRMRALTELLFHNKHRMAVVTDVGLSRDETDPSRSDRTYFGGPEAWTDLISPPELKFGGFQSLMADVYSSAITGRLLCTGQYPPAWDQYNFAPLPAQYSMLQDLVNRCLTLHVPTERPKTFEVAEMLHRLIEVELWKLGPEFQQAIGW</sequence>
<protein>
    <recommendedName>
        <fullName evidence="1">Protein kinase domain-containing protein</fullName>
    </recommendedName>
</protein>
<dbReference type="SUPFAM" id="SSF56112">
    <property type="entry name" value="Protein kinase-like (PK-like)"/>
    <property type="match status" value="1"/>
</dbReference>
<dbReference type="Proteomes" id="UP001583172">
    <property type="component" value="Unassembled WGS sequence"/>
</dbReference>
<comment type="caution">
    <text evidence="2">The sequence shown here is derived from an EMBL/GenBank/DDBJ whole genome shotgun (WGS) entry which is preliminary data.</text>
</comment>
<organism evidence="2 3">
    <name type="scientific">Humicola insolens</name>
    <name type="common">Soft-rot fungus</name>
    <dbReference type="NCBI Taxonomy" id="85995"/>
    <lineage>
        <taxon>Eukaryota</taxon>
        <taxon>Fungi</taxon>
        <taxon>Dikarya</taxon>
        <taxon>Ascomycota</taxon>
        <taxon>Pezizomycotina</taxon>
        <taxon>Sordariomycetes</taxon>
        <taxon>Sordariomycetidae</taxon>
        <taxon>Sordariales</taxon>
        <taxon>Chaetomiaceae</taxon>
        <taxon>Mycothermus</taxon>
    </lineage>
</organism>
<dbReference type="PROSITE" id="PS00108">
    <property type="entry name" value="PROTEIN_KINASE_ST"/>
    <property type="match status" value="1"/>
</dbReference>
<dbReference type="InterPro" id="IPR011009">
    <property type="entry name" value="Kinase-like_dom_sf"/>
</dbReference>
<gene>
    <name evidence="2" type="ORF">VTJ49DRAFT_75</name>
</gene>
<dbReference type="SMART" id="SM00220">
    <property type="entry name" value="S_TKc"/>
    <property type="match status" value="1"/>
</dbReference>
<keyword evidence="3" id="KW-1185">Reference proteome</keyword>
<dbReference type="PROSITE" id="PS50011">
    <property type="entry name" value="PROTEIN_KINASE_DOM"/>
    <property type="match status" value="1"/>
</dbReference>
<dbReference type="InterPro" id="IPR050167">
    <property type="entry name" value="Ser_Thr_protein_kinase"/>
</dbReference>
<evidence type="ECO:0000259" key="1">
    <source>
        <dbReference type="PROSITE" id="PS50011"/>
    </source>
</evidence>
<dbReference type="PANTHER" id="PTHR23257">
    <property type="entry name" value="SERINE-THREONINE PROTEIN KINASE"/>
    <property type="match status" value="1"/>
</dbReference>
<proteinExistence type="predicted"/>
<feature type="domain" description="Protein kinase" evidence="1">
    <location>
        <begin position="1"/>
        <end position="284"/>
    </location>
</feature>
<dbReference type="InterPro" id="IPR000719">
    <property type="entry name" value="Prot_kinase_dom"/>
</dbReference>
<dbReference type="Pfam" id="PF00069">
    <property type="entry name" value="Pkinase"/>
    <property type="match status" value="1"/>
</dbReference>
<dbReference type="EMBL" id="JAZGSY010000001">
    <property type="protein sequence ID" value="KAL1844396.1"/>
    <property type="molecule type" value="Genomic_DNA"/>
</dbReference>